<evidence type="ECO:0000259" key="2">
    <source>
        <dbReference type="Pfam" id="PF03732"/>
    </source>
</evidence>
<dbReference type="InterPro" id="IPR005162">
    <property type="entry name" value="Retrotrans_gag_dom"/>
</dbReference>
<feature type="region of interest" description="Disordered" evidence="1">
    <location>
        <begin position="332"/>
        <end position="361"/>
    </location>
</feature>
<feature type="compositionally biased region" description="Basic and acidic residues" evidence="1">
    <location>
        <begin position="55"/>
        <end position="65"/>
    </location>
</feature>
<dbReference type="Proteomes" id="UP000002640">
    <property type="component" value="Unassembled WGS sequence"/>
</dbReference>
<reference evidence="3 4" key="1">
    <citation type="journal article" date="2006" name="Science">
        <title>Phytophthora genome sequences uncover evolutionary origins and mechanisms of pathogenesis.</title>
        <authorList>
            <person name="Tyler B.M."/>
            <person name="Tripathy S."/>
            <person name="Zhang X."/>
            <person name="Dehal P."/>
            <person name="Jiang R.H."/>
            <person name="Aerts A."/>
            <person name="Arredondo F.D."/>
            <person name="Baxter L."/>
            <person name="Bensasson D."/>
            <person name="Beynon J.L."/>
            <person name="Chapman J."/>
            <person name="Damasceno C.M."/>
            <person name="Dorrance A.E."/>
            <person name="Dou D."/>
            <person name="Dickerman A.W."/>
            <person name="Dubchak I.L."/>
            <person name="Garbelotto M."/>
            <person name="Gijzen M."/>
            <person name="Gordon S.G."/>
            <person name="Govers F."/>
            <person name="Grunwald N.J."/>
            <person name="Huang W."/>
            <person name="Ivors K.L."/>
            <person name="Jones R.W."/>
            <person name="Kamoun S."/>
            <person name="Krampis K."/>
            <person name="Lamour K.H."/>
            <person name="Lee M.K."/>
            <person name="McDonald W.H."/>
            <person name="Medina M."/>
            <person name="Meijer H.J."/>
            <person name="Nordberg E.K."/>
            <person name="Maclean D.J."/>
            <person name="Ospina-Giraldo M.D."/>
            <person name="Morris P.F."/>
            <person name="Phuntumart V."/>
            <person name="Putnam N.H."/>
            <person name="Rash S."/>
            <person name="Rose J.K."/>
            <person name="Sakihama Y."/>
            <person name="Salamov A.A."/>
            <person name="Savidor A."/>
            <person name="Scheuring C.F."/>
            <person name="Smith B.M."/>
            <person name="Sobral B.W."/>
            <person name="Terry A."/>
            <person name="Torto-Alalibo T.A."/>
            <person name="Win J."/>
            <person name="Xu Z."/>
            <person name="Zhang H."/>
            <person name="Grigoriev I.V."/>
            <person name="Rokhsar D.S."/>
            <person name="Boore J.L."/>
        </authorList>
    </citation>
    <scope>NUCLEOTIDE SEQUENCE [LARGE SCALE GENOMIC DNA]</scope>
    <source>
        <strain evidence="3 4">P6497</strain>
    </source>
</reference>
<gene>
    <name evidence="3" type="ORF">PHYSODRAFT_336038</name>
</gene>
<dbReference type="Pfam" id="PF03732">
    <property type="entry name" value="Retrotrans_gag"/>
    <property type="match status" value="1"/>
</dbReference>
<accession>G4ZVQ0</accession>
<dbReference type="RefSeq" id="XP_009531847.1">
    <property type="nucleotide sequence ID" value="XM_009533552.1"/>
</dbReference>
<evidence type="ECO:0000313" key="4">
    <source>
        <dbReference type="Proteomes" id="UP000002640"/>
    </source>
</evidence>
<dbReference type="KEGG" id="psoj:PHYSODRAFT_336038"/>
<dbReference type="EMBL" id="JH159157">
    <property type="protein sequence ID" value="EGZ11514.1"/>
    <property type="molecule type" value="Genomic_DNA"/>
</dbReference>
<feature type="compositionally biased region" description="Polar residues" evidence="1">
    <location>
        <begin position="67"/>
        <end position="78"/>
    </location>
</feature>
<dbReference type="AlphaFoldDB" id="G4ZVQ0"/>
<feature type="region of interest" description="Disordered" evidence="1">
    <location>
        <begin position="385"/>
        <end position="408"/>
    </location>
</feature>
<protein>
    <recommendedName>
        <fullName evidence="2">Retrotransposon gag domain-containing protein</fullName>
    </recommendedName>
</protein>
<feature type="region of interest" description="Disordered" evidence="1">
    <location>
        <begin position="55"/>
        <end position="78"/>
    </location>
</feature>
<dbReference type="OMA" id="QTGAYHG"/>
<sequence>MELGTPFNSTGIIKNRGYIYVDEIDILTIVGCESEARNTARRVLRFDTAPARRLLELEDGPREESASGATNRSRTTATQRIDQLETGLTDLRQEFAVAHDSLRVEVTAELTNLNSSIGAEMTEIKGHLSNLVQALHNPQAVSAQVQRAETPAIADVNMMTPAEAGRTFASTRGDGRPPLRKMDVSPPTFDGLIDGIKLNSFLFQFESYFQQKGYRLDRDDHWLPGELNQCVRKNAAVWYERYMTDDTTIKLWSVMKVAMIRGFREPNFQAKVRNQLLQLKQTGAYHGYVNKFRELQRVVGLDELTAINVFPITLTAAVQEGFLECELQEKPATTSQRGNDHVGFGKKQQGVKQKRNNEKTDQRGVKRLDFKCVMAAMDLDHQLSDTSRAMKEAEPEVWAELRSDSGLE</sequence>
<name>G4ZVQ0_PHYSP</name>
<evidence type="ECO:0000313" key="3">
    <source>
        <dbReference type="EMBL" id="EGZ11514.1"/>
    </source>
</evidence>
<feature type="domain" description="Retrotransposon gag" evidence="2">
    <location>
        <begin position="231"/>
        <end position="308"/>
    </location>
</feature>
<dbReference type="GeneID" id="20647133"/>
<evidence type="ECO:0000256" key="1">
    <source>
        <dbReference type="SAM" id="MobiDB-lite"/>
    </source>
</evidence>
<keyword evidence="4" id="KW-1185">Reference proteome</keyword>
<organism evidence="3 4">
    <name type="scientific">Phytophthora sojae (strain P6497)</name>
    <name type="common">Soybean stem and root rot agent</name>
    <name type="synonym">Phytophthora megasperma f. sp. glycines</name>
    <dbReference type="NCBI Taxonomy" id="1094619"/>
    <lineage>
        <taxon>Eukaryota</taxon>
        <taxon>Sar</taxon>
        <taxon>Stramenopiles</taxon>
        <taxon>Oomycota</taxon>
        <taxon>Peronosporomycetes</taxon>
        <taxon>Peronosporales</taxon>
        <taxon>Peronosporaceae</taxon>
        <taxon>Phytophthora</taxon>
    </lineage>
</organism>
<proteinExistence type="predicted"/>
<dbReference type="SMR" id="G4ZVQ0"/>
<dbReference type="InParanoid" id="G4ZVQ0"/>